<dbReference type="OrthoDB" id="2119228at2759"/>
<protein>
    <submittedName>
        <fullName evidence="8">Microtubule-associated protein RP/EB family member 1</fullName>
    </submittedName>
</protein>
<dbReference type="SUPFAM" id="SSF140612">
    <property type="entry name" value="EB1 dimerisation domain-like"/>
    <property type="match status" value="1"/>
</dbReference>
<evidence type="ECO:0000313" key="8">
    <source>
        <dbReference type="EMBL" id="OLY77944.1"/>
    </source>
</evidence>
<dbReference type="Gene3D" id="1.20.5.1430">
    <property type="match status" value="1"/>
</dbReference>
<dbReference type="STRING" id="133383.A0A1R0GM15"/>
<accession>A0A1R0GM15</accession>
<evidence type="ECO:0000256" key="5">
    <source>
        <dbReference type="PROSITE-ProRule" id="PRU00576"/>
    </source>
</evidence>
<dbReference type="Gene3D" id="1.10.418.10">
    <property type="entry name" value="Calponin-like domain"/>
    <property type="match status" value="1"/>
</dbReference>
<dbReference type="InterPro" id="IPR004953">
    <property type="entry name" value="EB1_C"/>
</dbReference>
<organism evidence="8 9">
    <name type="scientific">Smittium mucronatum</name>
    <dbReference type="NCBI Taxonomy" id="133383"/>
    <lineage>
        <taxon>Eukaryota</taxon>
        <taxon>Fungi</taxon>
        <taxon>Fungi incertae sedis</taxon>
        <taxon>Zoopagomycota</taxon>
        <taxon>Kickxellomycotina</taxon>
        <taxon>Harpellomycetes</taxon>
        <taxon>Harpellales</taxon>
        <taxon>Legeriomycetaceae</taxon>
        <taxon>Smittium</taxon>
    </lineage>
</organism>
<comment type="caution">
    <text evidence="8">The sequence shown here is derived from an EMBL/GenBank/DDBJ whole genome shotgun (WGS) entry which is preliminary data.</text>
</comment>
<feature type="domain" description="EB1 C-terminal" evidence="7">
    <location>
        <begin position="92"/>
        <end position="166"/>
    </location>
</feature>
<dbReference type="InterPro" id="IPR027328">
    <property type="entry name" value="MAPRE"/>
</dbReference>
<gene>
    <name evidence="8" type="ORF">AYI68_g8017</name>
</gene>
<evidence type="ECO:0000256" key="4">
    <source>
        <dbReference type="ARBA" id="ARBA00023212"/>
    </source>
</evidence>
<proteinExistence type="predicted"/>
<evidence type="ECO:0000256" key="2">
    <source>
        <dbReference type="ARBA" id="ARBA00022490"/>
    </source>
</evidence>
<feature type="compositionally biased region" description="Low complexity" evidence="6">
    <location>
        <begin position="41"/>
        <end position="65"/>
    </location>
</feature>
<keyword evidence="4" id="KW-0206">Cytoskeleton</keyword>
<keyword evidence="2" id="KW-0963">Cytoplasm</keyword>
<evidence type="ECO:0000313" key="9">
    <source>
        <dbReference type="Proteomes" id="UP000187455"/>
    </source>
</evidence>
<evidence type="ECO:0000256" key="6">
    <source>
        <dbReference type="SAM" id="MobiDB-lite"/>
    </source>
</evidence>
<evidence type="ECO:0000256" key="3">
    <source>
        <dbReference type="ARBA" id="ARBA00022701"/>
    </source>
</evidence>
<dbReference type="GO" id="GO:0008017">
    <property type="term" value="F:microtubule binding"/>
    <property type="evidence" value="ECO:0007669"/>
    <property type="project" value="InterPro"/>
</dbReference>
<reference evidence="8 9" key="1">
    <citation type="journal article" date="2016" name="Mol. Biol. Evol.">
        <title>Genome-Wide Survey of Gut Fungi (Harpellales) Reveals the First Horizontally Transferred Ubiquitin Gene from a Mosquito Host.</title>
        <authorList>
            <person name="Wang Y."/>
            <person name="White M.M."/>
            <person name="Kvist S."/>
            <person name="Moncalvo J.M."/>
        </authorList>
    </citation>
    <scope>NUCLEOTIDE SEQUENCE [LARGE SCALE GENOMIC DNA]</scope>
    <source>
        <strain evidence="8 9">ALG-7-W6</strain>
    </source>
</reference>
<dbReference type="PROSITE" id="PS51230">
    <property type="entry name" value="EB1_C"/>
    <property type="match status" value="1"/>
</dbReference>
<feature type="compositionally biased region" description="Polar residues" evidence="6">
    <location>
        <begin position="66"/>
        <end position="88"/>
    </location>
</feature>
<dbReference type="InterPro" id="IPR036133">
    <property type="entry name" value="EB1_C_sf"/>
</dbReference>
<keyword evidence="9" id="KW-1185">Reference proteome</keyword>
<dbReference type="GO" id="GO:0005874">
    <property type="term" value="C:microtubule"/>
    <property type="evidence" value="ECO:0007669"/>
    <property type="project" value="UniProtKB-KW"/>
</dbReference>
<dbReference type="Proteomes" id="UP000187455">
    <property type="component" value="Unassembled WGS sequence"/>
</dbReference>
<comment type="subcellular location">
    <subcellularLocation>
        <location evidence="1">Cytoplasm</location>
        <location evidence="1">Cytoskeleton</location>
    </subcellularLocation>
</comment>
<dbReference type="InterPro" id="IPR036872">
    <property type="entry name" value="CH_dom_sf"/>
</dbReference>
<keyword evidence="3 5" id="KW-0493">Microtubule</keyword>
<evidence type="ECO:0000256" key="1">
    <source>
        <dbReference type="ARBA" id="ARBA00004245"/>
    </source>
</evidence>
<dbReference type="EMBL" id="LSSL01007554">
    <property type="protein sequence ID" value="OLY77944.1"/>
    <property type="molecule type" value="Genomic_DNA"/>
</dbReference>
<dbReference type="AlphaFoldDB" id="A0A1R0GM15"/>
<evidence type="ECO:0000259" key="7">
    <source>
        <dbReference type="PROSITE" id="PS51230"/>
    </source>
</evidence>
<sequence>MKLKFQDNFEFLQWLKGFYDLESSGEYYDATARRNGQMVDSGGASAPRAGSSYSSARNSSAAPSRIVQTRSGASVSSIPGRTGSSLNRSAGGAPANSAALAEANKQIIELKNLLSTSEKEREYYYNKLRLVESLVQTTEAEEGTEIFTLLSQIQKYLYSDEETYYEENAEGTDPGYLEAYDNMNNLKIDEEETF</sequence>
<dbReference type="PANTHER" id="PTHR10623">
    <property type="entry name" value="MICROTUBULE-ASSOCIATED PROTEIN RP/EB FAMILY MEMBER"/>
    <property type="match status" value="1"/>
</dbReference>
<name>A0A1R0GM15_9FUNG</name>
<feature type="region of interest" description="Disordered" evidence="6">
    <location>
        <begin position="39"/>
        <end position="93"/>
    </location>
</feature>
<dbReference type="Pfam" id="PF03271">
    <property type="entry name" value="EB1"/>
    <property type="match status" value="1"/>
</dbReference>